<reference evidence="9 10" key="1">
    <citation type="journal article" date="2013" name="Mar. Genomics">
        <title>Expression of sulfatases in Rhodopirellula baltica and the diversity of sulfatases in the genus Rhodopirellula.</title>
        <authorList>
            <person name="Wegner C.E."/>
            <person name="Richter-Heitmann T."/>
            <person name="Klindworth A."/>
            <person name="Klockow C."/>
            <person name="Richter M."/>
            <person name="Achstetter T."/>
            <person name="Glockner F.O."/>
            <person name="Harder J."/>
        </authorList>
    </citation>
    <scope>NUCLEOTIDE SEQUENCE [LARGE SCALE GENOMIC DNA]</scope>
    <source>
        <strain evidence="9 10">SM41</strain>
    </source>
</reference>
<accession>M5TTY1</accession>
<dbReference type="PIRSF" id="PIRSF001365">
    <property type="entry name" value="DHDPS"/>
    <property type="match status" value="1"/>
</dbReference>
<evidence type="ECO:0000256" key="6">
    <source>
        <dbReference type="PIRNR" id="PIRNR001365"/>
    </source>
</evidence>
<dbReference type="InterPro" id="IPR002220">
    <property type="entry name" value="DapA-like"/>
</dbReference>
<keyword evidence="4" id="KW-0704">Schiff base</keyword>
<evidence type="ECO:0000256" key="3">
    <source>
        <dbReference type="ARBA" id="ARBA00023239"/>
    </source>
</evidence>
<comment type="subcellular location">
    <subcellularLocation>
        <location evidence="1">Cytoplasm</location>
    </subcellularLocation>
</comment>
<comment type="caution">
    <text evidence="9">The sequence shown here is derived from an EMBL/GenBank/DDBJ whole genome shotgun (WGS) entry which is preliminary data.</text>
</comment>
<evidence type="ECO:0000256" key="5">
    <source>
        <dbReference type="ARBA" id="ARBA00023277"/>
    </source>
</evidence>
<dbReference type="Pfam" id="PF00701">
    <property type="entry name" value="DHDPS"/>
    <property type="match status" value="1"/>
</dbReference>
<keyword evidence="2" id="KW-0963">Cytoplasm</keyword>
<keyword evidence="5" id="KW-0119">Carbohydrate metabolism</keyword>
<feature type="active site" description="Proton donor/acceptor" evidence="7">
    <location>
        <position position="123"/>
    </location>
</feature>
<keyword evidence="3 6" id="KW-0456">Lyase</keyword>
<evidence type="ECO:0000256" key="4">
    <source>
        <dbReference type="ARBA" id="ARBA00023270"/>
    </source>
</evidence>
<dbReference type="SUPFAM" id="SSF51569">
    <property type="entry name" value="Aldolase"/>
    <property type="match status" value="1"/>
</dbReference>
<dbReference type="GO" id="GO:0016829">
    <property type="term" value="F:lyase activity"/>
    <property type="evidence" value="ECO:0007669"/>
    <property type="project" value="UniProtKB-KW"/>
</dbReference>
<feature type="binding site" evidence="8">
    <location>
        <position position="33"/>
    </location>
    <ligand>
        <name>pyruvate</name>
        <dbReference type="ChEBI" id="CHEBI:15361"/>
    </ligand>
</feature>
<organism evidence="9 10">
    <name type="scientific">Rhodopirellula sallentina SM41</name>
    <dbReference type="NCBI Taxonomy" id="1263870"/>
    <lineage>
        <taxon>Bacteria</taxon>
        <taxon>Pseudomonadati</taxon>
        <taxon>Planctomycetota</taxon>
        <taxon>Planctomycetia</taxon>
        <taxon>Pirellulales</taxon>
        <taxon>Pirellulaceae</taxon>
        <taxon>Rhodopirellula</taxon>
    </lineage>
</organism>
<comment type="similarity">
    <text evidence="6">Belongs to the DapA family.</text>
</comment>
<sequence>MNPDGSLRLDGIDETVSHLIGHDIDGMYILGSTGEGLSLTSPERCAVAERFVDRVNGRVPVIVQCGSESLRQSKQLAADAQSIGADAVSAVSPVYFKPDCVQTLVDSMAEIASGAPDLPFYYYHIPGATGVNLPMVDFLKLSADRIPNLRGIKFTSPNVHELQTCLNYSQGQFEILWGQDESLYCGLIAGVHAAVGSTYNFAAAIYQQLIRAFSDRDIAKVRELQARSQAIVNTFIPYGPRAAQKAMMSMIGIDCGPSRLPIASLPANRYEELRRDLEAIGFFEWIAEPLRVESAG</sequence>
<keyword evidence="10" id="KW-1185">Reference proteome</keyword>
<dbReference type="InterPro" id="IPR020624">
    <property type="entry name" value="Schiff_base-form_aldolases_CS"/>
</dbReference>
<feature type="binding site" evidence="8">
    <location>
        <position position="195"/>
    </location>
    <ligand>
        <name>pyruvate</name>
        <dbReference type="ChEBI" id="CHEBI:15361"/>
    </ligand>
</feature>
<proteinExistence type="inferred from homology"/>
<name>M5TTY1_9BACT</name>
<dbReference type="GO" id="GO:0005737">
    <property type="term" value="C:cytoplasm"/>
    <property type="evidence" value="ECO:0007669"/>
    <property type="project" value="UniProtKB-SubCell"/>
</dbReference>
<protein>
    <submittedName>
        <fullName evidence="9">N-acetylneuraminate lyase</fullName>
    </submittedName>
</protein>
<dbReference type="PANTHER" id="PTHR12128">
    <property type="entry name" value="DIHYDRODIPICOLINATE SYNTHASE"/>
    <property type="match status" value="1"/>
</dbReference>
<evidence type="ECO:0000256" key="7">
    <source>
        <dbReference type="PIRSR" id="PIRSR001365-1"/>
    </source>
</evidence>
<dbReference type="OrthoDB" id="9771791at2"/>
<dbReference type="Gene3D" id="3.20.20.70">
    <property type="entry name" value="Aldolase class I"/>
    <property type="match status" value="1"/>
</dbReference>
<dbReference type="PRINTS" id="PR00146">
    <property type="entry name" value="DHPICSNTHASE"/>
</dbReference>
<dbReference type="PATRIC" id="fig|1263870.3.peg.6273"/>
<evidence type="ECO:0000313" key="9">
    <source>
        <dbReference type="EMBL" id="EMI52647.1"/>
    </source>
</evidence>
<evidence type="ECO:0000256" key="2">
    <source>
        <dbReference type="ARBA" id="ARBA00022490"/>
    </source>
</evidence>
<dbReference type="SMART" id="SM01130">
    <property type="entry name" value="DHDPS"/>
    <property type="match status" value="1"/>
</dbReference>
<feature type="active site" description="Schiff-base intermediate with substrate" evidence="7">
    <location>
        <position position="153"/>
    </location>
</feature>
<evidence type="ECO:0000313" key="10">
    <source>
        <dbReference type="Proteomes" id="UP000011885"/>
    </source>
</evidence>
<dbReference type="InterPro" id="IPR013785">
    <property type="entry name" value="Aldolase_TIM"/>
</dbReference>
<dbReference type="PROSITE" id="PS00665">
    <property type="entry name" value="DHDPS_1"/>
    <property type="match status" value="1"/>
</dbReference>
<evidence type="ECO:0000256" key="1">
    <source>
        <dbReference type="ARBA" id="ARBA00004496"/>
    </source>
</evidence>
<evidence type="ECO:0000256" key="8">
    <source>
        <dbReference type="PIRSR" id="PIRSR001365-2"/>
    </source>
</evidence>
<dbReference type="EMBL" id="ANOH01000412">
    <property type="protein sequence ID" value="EMI52647.1"/>
    <property type="molecule type" value="Genomic_DNA"/>
</dbReference>
<gene>
    <name evidence="9" type="ORF">RSSM_05917</name>
</gene>
<dbReference type="AlphaFoldDB" id="M5TTY1"/>
<dbReference type="PANTHER" id="PTHR12128:SF21">
    <property type="entry name" value="N-ACETYLNEURAMINATE LYASE"/>
    <property type="match status" value="1"/>
</dbReference>
<dbReference type="Proteomes" id="UP000011885">
    <property type="component" value="Unassembled WGS sequence"/>
</dbReference>